<gene>
    <name evidence="4" type="ORF">EV186_108207</name>
</gene>
<dbReference type="Gene3D" id="1.10.260.40">
    <property type="entry name" value="lambda repressor-like DNA-binding domains"/>
    <property type="match status" value="1"/>
</dbReference>
<feature type="domain" description="HTH cro/C1-type" evidence="3">
    <location>
        <begin position="14"/>
        <end position="68"/>
    </location>
</feature>
<dbReference type="PROSITE" id="PS50943">
    <property type="entry name" value="HTH_CROC1"/>
    <property type="match status" value="1"/>
</dbReference>
<evidence type="ECO:0000256" key="2">
    <source>
        <dbReference type="SAM" id="MobiDB-lite"/>
    </source>
</evidence>
<protein>
    <submittedName>
        <fullName evidence="4">Cupin domain</fullName>
    </submittedName>
</protein>
<keyword evidence="1" id="KW-0238">DNA-binding</keyword>
<dbReference type="AlphaFoldDB" id="A0A4R6RYN9"/>
<dbReference type="GO" id="GO:0003677">
    <property type="term" value="F:DNA binding"/>
    <property type="evidence" value="ECO:0007669"/>
    <property type="project" value="UniProtKB-KW"/>
</dbReference>
<dbReference type="Pfam" id="PF07883">
    <property type="entry name" value="Cupin_2"/>
    <property type="match status" value="1"/>
</dbReference>
<dbReference type="InterPro" id="IPR010982">
    <property type="entry name" value="Lambda_DNA-bd_dom_sf"/>
</dbReference>
<dbReference type="PANTHER" id="PTHR46797:SF1">
    <property type="entry name" value="METHYLPHOSPHONATE SYNTHASE"/>
    <property type="match status" value="1"/>
</dbReference>
<keyword evidence="5" id="KW-1185">Reference proteome</keyword>
<dbReference type="SMART" id="SM00530">
    <property type="entry name" value="HTH_XRE"/>
    <property type="match status" value="1"/>
</dbReference>
<organism evidence="4 5">
    <name type="scientific">Labedaea rhizosphaerae</name>
    <dbReference type="NCBI Taxonomy" id="598644"/>
    <lineage>
        <taxon>Bacteria</taxon>
        <taxon>Bacillati</taxon>
        <taxon>Actinomycetota</taxon>
        <taxon>Actinomycetes</taxon>
        <taxon>Pseudonocardiales</taxon>
        <taxon>Pseudonocardiaceae</taxon>
        <taxon>Labedaea</taxon>
    </lineage>
</organism>
<dbReference type="InterPro" id="IPR013096">
    <property type="entry name" value="Cupin_2"/>
</dbReference>
<dbReference type="CDD" id="cd02209">
    <property type="entry name" value="cupin_XRE_C"/>
    <property type="match status" value="1"/>
</dbReference>
<sequence length="189" mass="20470">MEVDRVVAEVGPHLRQRRLDAGWSLARVAELLGVSISTVSRLESGHRAPTLEVLLPLARHYGVTLDELVGAPPTADPRTHPRPKTRGSMTALPLHLGPGLEAFKNVLAPGPPDARIPTRSHPGYHWLYVLRGALRVLLGDAEYVVRAGESFEISDTRLAHGFGNAEPAAVEFLSILGNSEQGITHRRPG</sequence>
<dbReference type="EMBL" id="SNXZ01000008">
    <property type="protein sequence ID" value="TDP91994.1"/>
    <property type="molecule type" value="Genomic_DNA"/>
</dbReference>
<evidence type="ECO:0000313" key="5">
    <source>
        <dbReference type="Proteomes" id="UP000295444"/>
    </source>
</evidence>
<evidence type="ECO:0000256" key="1">
    <source>
        <dbReference type="ARBA" id="ARBA00023125"/>
    </source>
</evidence>
<name>A0A4R6RYN9_LABRH</name>
<reference evidence="4 5" key="1">
    <citation type="submission" date="2019-03" db="EMBL/GenBank/DDBJ databases">
        <title>Genomic Encyclopedia of Type Strains, Phase IV (KMG-IV): sequencing the most valuable type-strain genomes for metagenomic binning, comparative biology and taxonomic classification.</title>
        <authorList>
            <person name="Goeker M."/>
        </authorList>
    </citation>
    <scope>NUCLEOTIDE SEQUENCE [LARGE SCALE GENOMIC DNA]</scope>
    <source>
        <strain evidence="4 5">DSM 45361</strain>
    </source>
</reference>
<dbReference type="SUPFAM" id="SSF47413">
    <property type="entry name" value="lambda repressor-like DNA-binding domains"/>
    <property type="match status" value="1"/>
</dbReference>
<evidence type="ECO:0000313" key="4">
    <source>
        <dbReference type="EMBL" id="TDP91994.1"/>
    </source>
</evidence>
<evidence type="ECO:0000259" key="3">
    <source>
        <dbReference type="PROSITE" id="PS50943"/>
    </source>
</evidence>
<proteinExistence type="predicted"/>
<comment type="caution">
    <text evidence="4">The sequence shown here is derived from an EMBL/GenBank/DDBJ whole genome shotgun (WGS) entry which is preliminary data.</text>
</comment>
<dbReference type="GO" id="GO:0005829">
    <property type="term" value="C:cytosol"/>
    <property type="evidence" value="ECO:0007669"/>
    <property type="project" value="TreeGrafter"/>
</dbReference>
<dbReference type="RefSeq" id="WP_243754436.1">
    <property type="nucleotide sequence ID" value="NZ_SNXZ01000008.1"/>
</dbReference>
<dbReference type="InterPro" id="IPR014710">
    <property type="entry name" value="RmlC-like_jellyroll"/>
</dbReference>
<dbReference type="Proteomes" id="UP000295444">
    <property type="component" value="Unassembled WGS sequence"/>
</dbReference>
<accession>A0A4R6RYN9</accession>
<dbReference type="Pfam" id="PF01381">
    <property type="entry name" value="HTH_3"/>
    <property type="match status" value="1"/>
</dbReference>
<dbReference type="PANTHER" id="PTHR46797">
    <property type="entry name" value="HTH-TYPE TRANSCRIPTIONAL REGULATOR"/>
    <property type="match status" value="1"/>
</dbReference>
<dbReference type="GO" id="GO:0003700">
    <property type="term" value="F:DNA-binding transcription factor activity"/>
    <property type="evidence" value="ECO:0007669"/>
    <property type="project" value="TreeGrafter"/>
</dbReference>
<dbReference type="CDD" id="cd00093">
    <property type="entry name" value="HTH_XRE"/>
    <property type="match status" value="1"/>
</dbReference>
<dbReference type="InterPro" id="IPR001387">
    <property type="entry name" value="Cro/C1-type_HTH"/>
</dbReference>
<dbReference type="Gene3D" id="2.60.120.10">
    <property type="entry name" value="Jelly Rolls"/>
    <property type="match status" value="1"/>
</dbReference>
<dbReference type="InterPro" id="IPR011051">
    <property type="entry name" value="RmlC_Cupin_sf"/>
</dbReference>
<dbReference type="SUPFAM" id="SSF51182">
    <property type="entry name" value="RmlC-like cupins"/>
    <property type="match status" value="1"/>
</dbReference>
<feature type="region of interest" description="Disordered" evidence="2">
    <location>
        <begin position="68"/>
        <end position="87"/>
    </location>
</feature>
<dbReference type="InterPro" id="IPR050807">
    <property type="entry name" value="TransReg_Diox_bact_type"/>
</dbReference>